<reference evidence="1" key="1">
    <citation type="submission" date="2023-10" db="EMBL/GenBank/DDBJ databases">
        <title>Complete genome sequence of Streptomyces sp. JL1001.</title>
        <authorList>
            <person name="Jiang L."/>
        </authorList>
    </citation>
    <scope>NUCLEOTIDE SEQUENCE</scope>
    <source>
        <strain evidence="1">JL1001</strain>
    </source>
</reference>
<accession>A0AAU8KDZ1</accession>
<protein>
    <submittedName>
        <fullName evidence="1">Uncharacterized protein</fullName>
    </submittedName>
</protein>
<evidence type="ECO:0000313" key="1">
    <source>
        <dbReference type="EMBL" id="XCN13918.1"/>
    </source>
</evidence>
<sequence>MTDTTPTPADRPADQLRAAAECASAPELAVLLNRLADASDHHGPGEGGVVATLVHPALAVAQRLLGTTEGAGVDAVLEPQGHPDVDLFAALQHAGFDVDEANARMYAYARMVLRQEKAIAAPPAPADRAVLREAADIAESLREFTPAYGPRKSAQISENVGVLRVADHLRALAADAAAGVQPPTSEAHHTVDGTRYLCHTDDHYCPTPPAAPAAPEEPTPVAWSSVGSLFCTTCCDGHPDYRAAQVMSLPKGGTCDECGARISATPARTRAPEEPTR</sequence>
<organism evidence="1">
    <name type="scientific">Streptomyces sp. JL1001</name>
    <dbReference type="NCBI Taxonomy" id="3078227"/>
    <lineage>
        <taxon>Bacteria</taxon>
        <taxon>Bacillati</taxon>
        <taxon>Actinomycetota</taxon>
        <taxon>Actinomycetes</taxon>
        <taxon>Kitasatosporales</taxon>
        <taxon>Streptomycetaceae</taxon>
        <taxon>Streptomyces</taxon>
    </lineage>
</organism>
<proteinExistence type="predicted"/>
<dbReference type="EMBL" id="CP136798">
    <property type="protein sequence ID" value="XCN13918.1"/>
    <property type="molecule type" value="Genomic_DNA"/>
</dbReference>
<dbReference type="AlphaFoldDB" id="A0AAU8KDZ1"/>
<dbReference type="RefSeq" id="WP_354596821.1">
    <property type="nucleotide sequence ID" value="NZ_CP136798.1"/>
</dbReference>
<name>A0AAU8KDZ1_9ACTN</name>
<gene>
    <name evidence="1" type="ORF">R1Y80_09740</name>
</gene>